<keyword evidence="2 5" id="KW-0238">DNA-binding</keyword>
<dbReference type="CDD" id="cd06284">
    <property type="entry name" value="PBP1_LacI-like"/>
    <property type="match status" value="1"/>
</dbReference>
<dbReference type="InterPro" id="IPR000843">
    <property type="entry name" value="HTH_LacI"/>
</dbReference>
<dbReference type="Gene3D" id="3.40.50.2300">
    <property type="match status" value="2"/>
</dbReference>
<sequence>MSLVKKAPTIQDVARFAQVSTATVSRALSMPERVSDDTRQRVSDAIEATGYTLNQSARSLRQKTARTILVALPDIRNTFFANILDAVEREASARGYGVLVANRFSGDDPGRRIREYFISNRVDGLVLFDGSVDLEQLMILRTAPSPVPLVVACEEIPDSPFHTVKTDNAYAAERATRHLIELGHRRIAHIRGPDGNVLTSERQQGFAAALAQAGLPLHPEWLLEGGFAMEDGRAAAAAFLALPDRPTAVFTANDESAIGFLTALRGAGVECPRDVSVVGFDDIALAQHYVPPLTTMRQPCAAVGRLAAQALIDVIEGEPHSRVPRRMVLSSDLIIRASTAPRH</sequence>
<keyword evidence="1" id="KW-0805">Transcription regulation</keyword>
<comment type="caution">
    <text evidence="5">The sequence shown here is derived from an EMBL/GenBank/DDBJ whole genome shotgun (WGS) entry which is preliminary data.</text>
</comment>
<name>A0ABW5QEF1_9HYPH</name>
<dbReference type="Proteomes" id="UP001597521">
    <property type="component" value="Unassembled WGS sequence"/>
</dbReference>
<evidence type="ECO:0000259" key="4">
    <source>
        <dbReference type="PROSITE" id="PS50932"/>
    </source>
</evidence>
<dbReference type="Gene3D" id="1.10.260.40">
    <property type="entry name" value="lambda repressor-like DNA-binding domains"/>
    <property type="match status" value="1"/>
</dbReference>
<dbReference type="InterPro" id="IPR010982">
    <property type="entry name" value="Lambda_DNA-bd_dom_sf"/>
</dbReference>
<dbReference type="InterPro" id="IPR046335">
    <property type="entry name" value="LacI/GalR-like_sensor"/>
</dbReference>
<organism evidence="5 6">
    <name type="scientific">Devosia albogilva</name>
    <dbReference type="NCBI Taxonomy" id="429726"/>
    <lineage>
        <taxon>Bacteria</taxon>
        <taxon>Pseudomonadati</taxon>
        <taxon>Pseudomonadota</taxon>
        <taxon>Alphaproteobacteria</taxon>
        <taxon>Hyphomicrobiales</taxon>
        <taxon>Devosiaceae</taxon>
        <taxon>Devosia</taxon>
    </lineage>
</organism>
<dbReference type="RefSeq" id="WP_386830609.1">
    <property type="nucleotide sequence ID" value="NZ_JBHUNP010000001.1"/>
</dbReference>
<protein>
    <submittedName>
        <fullName evidence="5">LacI family DNA-binding transcriptional regulator</fullName>
    </submittedName>
</protein>
<dbReference type="PROSITE" id="PS50932">
    <property type="entry name" value="HTH_LACI_2"/>
    <property type="match status" value="1"/>
</dbReference>
<accession>A0ABW5QEF1</accession>
<evidence type="ECO:0000256" key="2">
    <source>
        <dbReference type="ARBA" id="ARBA00023125"/>
    </source>
</evidence>
<dbReference type="PROSITE" id="PS00356">
    <property type="entry name" value="HTH_LACI_1"/>
    <property type="match status" value="1"/>
</dbReference>
<dbReference type="PANTHER" id="PTHR30146:SF109">
    <property type="entry name" value="HTH-TYPE TRANSCRIPTIONAL REGULATOR GALS"/>
    <property type="match status" value="1"/>
</dbReference>
<evidence type="ECO:0000256" key="1">
    <source>
        <dbReference type="ARBA" id="ARBA00023015"/>
    </source>
</evidence>
<feature type="domain" description="HTH lacI-type" evidence="4">
    <location>
        <begin position="8"/>
        <end position="62"/>
    </location>
</feature>
<dbReference type="PANTHER" id="PTHR30146">
    <property type="entry name" value="LACI-RELATED TRANSCRIPTIONAL REPRESSOR"/>
    <property type="match status" value="1"/>
</dbReference>
<evidence type="ECO:0000256" key="3">
    <source>
        <dbReference type="ARBA" id="ARBA00023163"/>
    </source>
</evidence>
<proteinExistence type="predicted"/>
<dbReference type="SUPFAM" id="SSF53822">
    <property type="entry name" value="Periplasmic binding protein-like I"/>
    <property type="match status" value="1"/>
</dbReference>
<evidence type="ECO:0000313" key="5">
    <source>
        <dbReference type="EMBL" id="MFD2646188.1"/>
    </source>
</evidence>
<dbReference type="Pfam" id="PF13377">
    <property type="entry name" value="Peripla_BP_3"/>
    <property type="match status" value="1"/>
</dbReference>
<keyword evidence="6" id="KW-1185">Reference proteome</keyword>
<gene>
    <name evidence="5" type="ORF">ACFSX5_00075</name>
</gene>
<keyword evidence="3" id="KW-0804">Transcription</keyword>
<dbReference type="GO" id="GO:0003677">
    <property type="term" value="F:DNA binding"/>
    <property type="evidence" value="ECO:0007669"/>
    <property type="project" value="UniProtKB-KW"/>
</dbReference>
<evidence type="ECO:0000313" key="6">
    <source>
        <dbReference type="Proteomes" id="UP001597521"/>
    </source>
</evidence>
<dbReference type="SMART" id="SM00354">
    <property type="entry name" value="HTH_LACI"/>
    <property type="match status" value="1"/>
</dbReference>
<dbReference type="InterPro" id="IPR028082">
    <property type="entry name" value="Peripla_BP_I"/>
</dbReference>
<reference evidence="6" key="1">
    <citation type="journal article" date="2019" name="Int. J. Syst. Evol. Microbiol.">
        <title>The Global Catalogue of Microorganisms (GCM) 10K type strain sequencing project: providing services to taxonomists for standard genome sequencing and annotation.</title>
        <authorList>
            <consortium name="The Broad Institute Genomics Platform"/>
            <consortium name="The Broad Institute Genome Sequencing Center for Infectious Disease"/>
            <person name="Wu L."/>
            <person name="Ma J."/>
        </authorList>
    </citation>
    <scope>NUCLEOTIDE SEQUENCE [LARGE SCALE GENOMIC DNA]</scope>
    <source>
        <strain evidence="6">CCM 7427</strain>
    </source>
</reference>
<dbReference type="Pfam" id="PF00356">
    <property type="entry name" value="LacI"/>
    <property type="match status" value="1"/>
</dbReference>
<dbReference type="EMBL" id="JBHUNP010000001">
    <property type="protein sequence ID" value="MFD2646188.1"/>
    <property type="molecule type" value="Genomic_DNA"/>
</dbReference>
<dbReference type="CDD" id="cd01392">
    <property type="entry name" value="HTH_LacI"/>
    <property type="match status" value="1"/>
</dbReference>
<dbReference type="SUPFAM" id="SSF47413">
    <property type="entry name" value="lambda repressor-like DNA-binding domains"/>
    <property type="match status" value="1"/>
</dbReference>